<keyword evidence="1" id="KW-0812">Transmembrane</keyword>
<protein>
    <submittedName>
        <fullName evidence="2">Uncharacterized protein</fullName>
    </submittedName>
</protein>
<evidence type="ECO:0000313" key="3">
    <source>
        <dbReference type="Proteomes" id="UP000295604"/>
    </source>
</evidence>
<evidence type="ECO:0000256" key="1">
    <source>
        <dbReference type="SAM" id="Phobius"/>
    </source>
</evidence>
<accession>A0A4R8TBS4</accession>
<gene>
    <name evidence="2" type="ORF">C8034_v003138</name>
</gene>
<proteinExistence type="predicted"/>
<comment type="caution">
    <text evidence="2">The sequence shown here is derived from an EMBL/GenBank/DDBJ whole genome shotgun (WGS) entry which is preliminary data.</text>
</comment>
<dbReference type="AlphaFoldDB" id="A0A4R8TBS4"/>
<dbReference type="Proteomes" id="UP000295604">
    <property type="component" value="Unassembled WGS sequence"/>
</dbReference>
<dbReference type="EMBL" id="QAPF01000155">
    <property type="protein sequence ID" value="TEA14671.1"/>
    <property type="molecule type" value="Genomic_DNA"/>
</dbReference>
<keyword evidence="1" id="KW-0472">Membrane</keyword>
<keyword evidence="3" id="KW-1185">Reference proteome</keyword>
<sequence length="323" mass="36285">MTYETNMSFTARMAASLPNGLAMSTTYIPESQVTLAVVFGCTDHHMQDIQRRIENADDQTHHPLLMPGIFAELERKRLTSIVDDHLDNFVSRSDLFQTTPLSLQSPAMNDKETRKYLALCLQNQELVGHIRAVKRQLSKFLAEIDDVSLELAAIFPGDSEKGQSLAKVGLKMKRRVQDIMREYDDRIDDCNMIISNTSLAMQTVWNHIAREDSATNTRIAKANAAIALAAKNDSAQMKSIAVLTMIYLPVSSVAAMFSMDMFNWEAESTESIVSKHIWLFVIVALCLTIVTLLAWHFGTRREKKRAERSNLAFQEPDGLGSIV</sequence>
<name>A0A4R8TBS4_9PEZI</name>
<keyword evidence="1" id="KW-1133">Transmembrane helix</keyword>
<feature type="transmembrane region" description="Helical" evidence="1">
    <location>
        <begin position="277"/>
        <end position="298"/>
    </location>
</feature>
<organism evidence="2 3">
    <name type="scientific">Colletotrichum sidae</name>
    <dbReference type="NCBI Taxonomy" id="1347389"/>
    <lineage>
        <taxon>Eukaryota</taxon>
        <taxon>Fungi</taxon>
        <taxon>Dikarya</taxon>
        <taxon>Ascomycota</taxon>
        <taxon>Pezizomycotina</taxon>
        <taxon>Sordariomycetes</taxon>
        <taxon>Hypocreomycetidae</taxon>
        <taxon>Glomerellales</taxon>
        <taxon>Glomerellaceae</taxon>
        <taxon>Colletotrichum</taxon>
        <taxon>Colletotrichum orbiculare species complex</taxon>
    </lineage>
</organism>
<dbReference type="Gene3D" id="1.20.58.340">
    <property type="entry name" value="Magnesium transport protein CorA, transmembrane region"/>
    <property type="match status" value="1"/>
</dbReference>
<evidence type="ECO:0000313" key="2">
    <source>
        <dbReference type="EMBL" id="TEA14671.1"/>
    </source>
</evidence>
<reference evidence="2 3" key="1">
    <citation type="submission" date="2018-11" db="EMBL/GenBank/DDBJ databases">
        <title>Genome sequence and assembly of Colletotrichum sidae.</title>
        <authorList>
            <person name="Gan P."/>
            <person name="Shirasu K."/>
        </authorList>
    </citation>
    <scope>NUCLEOTIDE SEQUENCE [LARGE SCALE GENOMIC DNA]</scope>
    <source>
        <strain evidence="2 3">CBS 518.97</strain>
    </source>
</reference>
<feature type="transmembrane region" description="Helical" evidence="1">
    <location>
        <begin position="240"/>
        <end position="257"/>
    </location>
</feature>